<feature type="compositionally biased region" description="Low complexity" evidence="1">
    <location>
        <begin position="270"/>
        <end position="280"/>
    </location>
</feature>
<dbReference type="PANTHER" id="PTHR35841:SF1">
    <property type="entry name" value="PHOSPHONATES-BINDING PERIPLASMIC PROTEIN"/>
    <property type="match status" value="1"/>
</dbReference>
<name>A0A9X3WZX7_9BACT</name>
<feature type="region of interest" description="Disordered" evidence="1">
    <location>
        <begin position="258"/>
        <end position="280"/>
    </location>
</feature>
<dbReference type="AlphaFoldDB" id="A0A9X3WZX7"/>
<sequence>MGGLLFVLPPALGRAKAEARAELIRAALEQKLGESVETHVAANYADIEERTASGEAQLVWAPAGVTAKLPAARAVLTIVREGQTNYRSAIVARKNASLRLAALVGTKAAWVDPLSAGGYLLAIAKLRAEGIDPAKTFASQIFLGSHRAAVEAVLHETADVTAVSSHKMDAASMAEKLRWYAGPAGDKLTAIAFTESCLNDAIVLPASLSEAKAIALAQKLVPTTPSEIARSRLLSALEAEGLVQTPLEEYHRLAPLLTPPPAEDRITLTPPSRSSRPSWH</sequence>
<comment type="caution">
    <text evidence="2">The sequence shown here is derived from an EMBL/GenBank/DDBJ whole genome shotgun (WGS) entry which is preliminary data.</text>
</comment>
<dbReference type="Gene3D" id="3.40.190.10">
    <property type="entry name" value="Periplasmic binding protein-like II"/>
    <property type="match status" value="2"/>
</dbReference>
<reference evidence="2 3" key="1">
    <citation type="submission" date="2021-04" db="EMBL/GenBank/DDBJ databases">
        <title>Genome analysis of Polyangium sp.</title>
        <authorList>
            <person name="Li Y."/>
            <person name="Wang J."/>
        </authorList>
    </citation>
    <scope>NUCLEOTIDE SEQUENCE [LARGE SCALE GENOMIC DNA]</scope>
    <source>
        <strain evidence="2 3">SDU14</strain>
    </source>
</reference>
<dbReference type="Pfam" id="PF12974">
    <property type="entry name" value="Phosphonate-bd"/>
    <property type="match status" value="1"/>
</dbReference>
<gene>
    <name evidence="2" type="ORF">KEG57_05910</name>
</gene>
<evidence type="ECO:0000256" key="1">
    <source>
        <dbReference type="SAM" id="MobiDB-lite"/>
    </source>
</evidence>
<protein>
    <submittedName>
        <fullName evidence="2">PhnD/SsuA/transferrin family substrate-binding protein</fullName>
    </submittedName>
</protein>
<evidence type="ECO:0000313" key="3">
    <source>
        <dbReference type="Proteomes" id="UP001151081"/>
    </source>
</evidence>
<keyword evidence="3" id="KW-1185">Reference proteome</keyword>
<dbReference type="SUPFAM" id="SSF53850">
    <property type="entry name" value="Periplasmic binding protein-like II"/>
    <property type="match status" value="1"/>
</dbReference>
<dbReference type="PANTHER" id="PTHR35841">
    <property type="entry name" value="PHOSPHONATES-BINDING PERIPLASMIC PROTEIN"/>
    <property type="match status" value="1"/>
</dbReference>
<dbReference type="Proteomes" id="UP001151081">
    <property type="component" value="Unassembled WGS sequence"/>
</dbReference>
<proteinExistence type="predicted"/>
<dbReference type="RefSeq" id="WP_272417056.1">
    <property type="nucleotide sequence ID" value="NZ_JAGTJJ010000002.1"/>
</dbReference>
<organism evidence="2 3">
    <name type="scientific">Polyangium jinanense</name>
    <dbReference type="NCBI Taxonomy" id="2829994"/>
    <lineage>
        <taxon>Bacteria</taxon>
        <taxon>Pseudomonadati</taxon>
        <taxon>Myxococcota</taxon>
        <taxon>Polyangia</taxon>
        <taxon>Polyangiales</taxon>
        <taxon>Polyangiaceae</taxon>
        <taxon>Polyangium</taxon>
    </lineage>
</organism>
<accession>A0A9X3WZX7</accession>
<evidence type="ECO:0000313" key="2">
    <source>
        <dbReference type="EMBL" id="MDC3980025.1"/>
    </source>
</evidence>
<dbReference type="EMBL" id="JAGTJJ010000002">
    <property type="protein sequence ID" value="MDC3980025.1"/>
    <property type="molecule type" value="Genomic_DNA"/>
</dbReference>